<dbReference type="GeneTree" id="ENSGT00940000167085"/>
<accession>A0A8C4LWD4</accession>
<reference evidence="1" key="3">
    <citation type="submission" date="2025-09" db="UniProtKB">
        <authorList>
            <consortium name="Ensembl"/>
        </authorList>
    </citation>
    <scope>IDENTIFICATION</scope>
</reference>
<dbReference type="Ensembl" id="ENSEAST00005015769.2">
    <property type="protein sequence ID" value="ENSEASP00005014513.1"/>
    <property type="gene ID" value="ENSEASG00005010107.2"/>
</dbReference>
<evidence type="ECO:0000313" key="2">
    <source>
        <dbReference type="Proteomes" id="UP000694387"/>
    </source>
</evidence>
<keyword evidence="2" id="KW-1185">Reference proteome</keyword>
<dbReference type="AlphaFoldDB" id="A0A8C4LWD4"/>
<organism evidence="1 2">
    <name type="scientific">Equus asinus</name>
    <name type="common">Donkey</name>
    <name type="synonym">Equus africanus asinus</name>
    <dbReference type="NCBI Taxonomy" id="9793"/>
    <lineage>
        <taxon>Eukaryota</taxon>
        <taxon>Metazoa</taxon>
        <taxon>Chordata</taxon>
        <taxon>Craniata</taxon>
        <taxon>Vertebrata</taxon>
        <taxon>Euteleostomi</taxon>
        <taxon>Mammalia</taxon>
        <taxon>Eutheria</taxon>
        <taxon>Laurasiatheria</taxon>
        <taxon>Perissodactyla</taxon>
        <taxon>Equidae</taxon>
        <taxon>Equus</taxon>
    </lineage>
</organism>
<dbReference type="Gene3D" id="3.30.1370.30">
    <property type="match status" value="1"/>
</dbReference>
<reference evidence="1 2" key="1">
    <citation type="journal article" date="2020" name="Nat. Commun.">
        <title>Donkey genomes provide new insights into domestication and selection for coat color.</title>
        <authorList>
            <person name="Wang"/>
            <person name="C."/>
            <person name="Li"/>
            <person name="H."/>
            <person name="Guo"/>
            <person name="Y."/>
            <person name="Huang"/>
            <person name="J."/>
            <person name="Sun"/>
            <person name="Y."/>
            <person name="Min"/>
            <person name="J."/>
            <person name="Wang"/>
            <person name="J."/>
            <person name="Fang"/>
            <person name="X."/>
            <person name="Zhao"/>
            <person name="Z."/>
            <person name="Wang"/>
            <person name="S."/>
            <person name="Zhang"/>
            <person name="Y."/>
            <person name="Liu"/>
            <person name="Q."/>
            <person name="Jiang"/>
            <person name="Q."/>
            <person name="Wang"/>
            <person name="X."/>
            <person name="Guo"/>
            <person name="Y."/>
            <person name="Yang"/>
            <person name="C."/>
            <person name="Wang"/>
            <person name="Y."/>
            <person name="Tian"/>
            <person name="F."/>
            <person name="Zhuang"/>
            <person name="G."/>
            <person name="Fan"/>
            <person name="Y."/>
            <person name="Gao"/>
            <person name="Q."/>
            <person name="Li"/>
            <person name="Y."/>
            <person name="Ju"/>
            <person name="Z."/>
            <person name="Li"/>
            <person name="J."/>
            <person name="Li"/>
            <person name="R."/>
            <person name="Hou"/>
            <person name="M."/>
            <person name="Yang"/>
            <person name="G."/>
            <person name="Liu"/>
            <person name="G."/>
            <person name="Liu"/>
            <person name="W."/>
            <person name="Guo"/>
            <person name="J."/>
            <person name="Pan"/>
            <person name="S."/>
            <person name="Fan"/>
            <person name="G."/>
            <person name="Zhang"/>
            <person name="W."/>
            <person name="Zhang"/>
            <person name="R."/>
            <person name="Yu"/>
            <person name="J."/>
            <person name="Zhang"/>
            <person name="X."/>
            <person name="Yin"/>
            <person name="Q."/>
            <person name="Ji"/>
            <person name="C."/>
            <person name="Jin"/>
            <person name="Y."/>
            <person name="Yue"/>
            <person name="G."/>
            <person name="Liu"/>
            <person name="M."/>
            <person name="Xu"/>
            <person name="J."/>
            <person name="Liu"/>
            <person name="S."/>
            <person name="Jordana"/>
            <person name="J."/>
            <person name="Noce"/>
            <person name="A."/>
            <person name="Amills"/>
            <person name="M."/>
            <person name="Wu"/>
            <person name="D.D."/>
            <person name="Li"/>
            <person name="S."/>
            <person name="Zhou"/>
            <person name="X. and Zhong"/>
            <person name="J."/>
        </authorList>
    </citation>
    <scope>NUCLEOTIDE SEQUENCE [LARGE SCALE GENOMIC DNA]</scope>
</reference>
<reference evidence="1" key="2">
    <citation type="submission" date="2025-08" db="UniProtKB">
        <authorList>
            <consortium name="Ensembl"/>
        </authorList>
    </citation>
    <scope>IDENTIFICATION</scope>
</reference>
<dbReference type="Proteomes" id="UP000694387">
    <property type="component" value="Chromosome 2"/>
</dbReference>
<protein>
    <submittedName>
        <fullName evidence="1">Uncharacterized protein</fullName>
    </submittedName>
</protein>
<sequence length="57" mass="6462">MVVHMNVLAKALKSINSAKKRGKHQLLIRLCSKSIVRSLTDDEATWSDQPQIWCAIQ</sequence>
<name>A0A8C4LWD4_EQUAS</name>
<proteinExistence type="predicted"/>
<evidence type="ECO:0000313" key="1">
    <source>
        <dbReference type="Ensembl" id="ENSEASP00005014513.1"/>
    </source>
</evidence>